<gene>
    <name evidence="3" type="ORF">JIN83_01000</name>
</gene>
<evidence type="ECO:0000313" key="4">
    <source>
        <dbReference type="Proteomes" id="UP000634206"/>
    </source>
</evidence>
<feature type="chain" id="PRO_5042025277" evidence="1">
    <location>
        <begin position="17"/>
        <end position="306"/>
    </location>
</feature>
<sequence length="306" mass="31121">MKKIALLSLMSLPLSAATVSWDGGGADSLWETADNWSDDAVPSSGNDYVVDANTVRTADVSTNTFAGDSLTVQNGAVLNLYRTNGGGYFTVSHTINSLTVSDAELRPESSVGSIGHILTNSVHFTGSNTINMNYNSGYTTLMFLDGGLTGSGTIAITRDSTGSTRSLSIGGDASGYDGDITFSNVENTEVLTLSLDHSSGWGTGGVIIGDYGTLSFNTDVTNTAGLVSMGTTGTTLDLLDGTSSTVGALSIGGNAVNPGVYDAASLGALGYGGSFTGAGSLTVVPEPSSSALLALGGVAFFLRRRR</sequence>
<dbReference type="Proteomes" id="UP000634206">
    <property type="component" value="Unassembled WGS sequence"/>
</dbReference>
<keyword evidence="1" id="KW-0732">Signal</keyword>
<dbReference type="RefSeq" id="WP_309488123.1">
    <property type="nucleotide sequence ID" value="NZ_JAENIG010000001.1"/>
</dbReference>
<keyword evidence="4" id="KW-1185">Reference proteome</keyword>
<protein>
    <submittedName>
        <fullName evidence="3">PEP-CTERM sorting domain-containing protein</fullName>
    </submittedName>
</protein>
<feature type="signal peptide" evidence="1">
    <location>
        <begin position="1"/>
        <end position="16"/>
    </location>
</feature>
<dbReference type="InterPro" id="IPR013424">
    <property type="entry name" value="Ice-binding_C"/>
</dbReference>
<reference evidence="3" key="1">
    <citation type="submission" date="2021-01" db="EMBL/GenBank/DDBJ databases">
        <title>Modified the classification status of verrucomicrobia.</title>
        <authorList>
            <person name="Feng X."/>
        </authorList>
    </citation>
    <scope>NUCLEOTIDE SEQUENCE</scope>
    <source>
        <strain evidence="3">5K15</strain>
    </source>
</reference>
<dbReference type="EMBL" id="JAENIG010000001">
    <property type="protein sequence ID" value="MBK1853526.1"/>
    <property type="molecule type" value="Genomic_DNA"/>
</dbReference>
<evidence type="ECO:0000256" key="1">
    <source>
        <dbReference type="SAM" id="SignalP"/>
    </source>
</evidence>
<feature type="domain" description="Ice-binding protein C-terminal" evidence="2">
    <location>
        <begin position="284"/>
        <end position="305"/>
    </location>
</feature>
<name>A0AAE2VBA7_9BACT</name>
<organism evidence="3 4">
    <name type="scientific">Oceaniferula flava</name>
    <dbReference type="NCBI Taxonomy" id="2800421"/>
    <lineage>
        <taxon>Bacteria</taxon>
        <taxon>Pseudomonadati</taxon>
        <taxon>Verrucomicrobiota</taxon>
        <taxon>Verrucomicrobiia</taxon>
        <taxon>Verrucomicrobiales</taxon>
        <taxon>Verrucomicrobiaceae</taxon>
        <taxon>Oceaniferula</taxon>
    </lineage>
</organism>
<dbReference type="AlphaFoldDB" id="A0AAE2VBA7"/>
<evidence type="ECO:0000259" key="2">
    <source>
        <dbReference type="Pfam" id="PF07589"/>
    </source>
</evidence>
<proteinExistence type="predicted"/>
<evidence type="ECO:0000313" key="3">
    <source>
        <dbReference type="EMBL" id="MBK1853526.1"/>
    </source>
</evidence>
<dbReference type="NCBIfam" id="TIGR02595">
    <property type="entry name" value="PEP_CTERM"/>
    <property type="match status" value="1"/>
</dbReference>
<comment type="caution">
    <text evidence="3">The sequence shown here is derived from an EMBL/GenBank/DDBJ whole genome shotgun (WGS) entry which is preliminary data.</text>
</comment>
<accession>A0AAE2VBA7</accession>
<dbReference type="Pfam" id="PF07589">
    <property type="entry name" value="PEP-CTERM"/>
    <property type="match status" value="1"/>
</dbReference>